<organism evidence="1 2">
    <name type="scientific">Gramella jeungdoensis</name>
    <dbReference type="NCBI Taxonomy" id="708091"/>
    <lineage>
        <taxon>Bacteria</taxon>
        <taxon>Pseudomonadati</taxon>
        <taxon>Bacteroidota</taxon>
        <taxon>Flavobacteriia</taxon>
        <taxon>Flavobacteriales</taxon>
        <taxon>Flavobacteriaceae</taxon>
        <taxon>Christiangramia</taxon>
    </lineage>
</organism>
<comment type="caution">
    <text evidence="1">The sequence shown here is derived from an EMBL/GenBank/DDBJ whole genome shotgun (WGS) entry which is preliminary data.</text>
</comment>
<keyword evidence="2" id="KW-1185">Reference proteome</keyword>
<dbReference type="RefSeq" id="WP_252114150.1">
    <property type="nucleotide sequence ID" value="NZ_JAMSCK010000004.1"/>
</dbReference>
<gene>
    <name evidence="1" type="ORF">NE848_12695</name>
</gene>
<dbReference type="Proteomes" id="UP001155077">
    <property type="component" value="Unassembled WGS sequence"/>
</dbReference>
<accession>A0ABT0Z3E8</accession>
<sequence length="105" mass="12387">MKELKNIFFVFTAVLILLPTGVSFSHIFLEHSHKLCDNYSEYHYHKEAIDCDLHKFHKKPALNIDLPEYSIVSEVSEERSIFEYYQFLNDFEPLAFDLRGPPFTA</sequence>
<evidence type="ECO:0000313" key="2">
    <source>
        <dbReference type="Proteomes" id="UP001155077"/>
    </source>
</evidence>
<name>A0ABT0Z3E8_9FLAO</name>
<proteinExistence type="predicted"/>
<protein>
    <submittedName>
        <fullName evidence="1">Uncharacterized protein</fullName>
    </submittedName>
</protein>
<reference evidence="1" key="1">
    <citation type="submission" date="2022-06" db="EMBL/GenBank/DDBJ databases">
        <title>Gramella sediminis sp. nov., isolated from deep-sea sediment of the Indian Ocean.</title>
        <authorList>
            <person name="Yang L."/>
        </authorList>
    </citation>
    <scope>NUCLEOTIDE SEQUENCE</scope>
    <source>
        <strain evidence="1">HMD3159</strain>
    </source>
</reference>
<evidence type="ECO:0000313" key="1">
    <source>
        <dbReference type="EMBL" id="MCM8570244.1"/>
    </source>
</evidence>
<dbReference type="EMBL" id="JAMSCK010000004">
    <property type="protein sequence ID" value="MCM8570244.1"/>
    <property type="molecule type" value="Genomic_DNA"/>
</dbReference>